<dbReference type="EMBL" id="JAGSXH010000053">
    <property type="protein sequence ID" value="MBS2964539.1"/>
    <property type="molecule type" value="Genomic_DNA"/>
</dbReference>
<dbReference type="Gene3D" id="3.40.630.30">
    <property type="match status" value="1"/>
</dbReference>
<dbReference type="Pfam" id="PF13302">
    <property type="entry name" value="Acetyltransf_3"/>
    <property type="match status" value="1"/>
</dbReference>
<dbReference type="PANTHER" id="PTHR43441">
    <property type="entry name" value="RIBOSOMAL-PROTEIN-SERINE ACETYLTRANSFERASE"/>
    <property type="match status" value="1"/>
</dbReference>
<protein>
    <submittedName>
        <fullName evidence="2">GNAT family N-acetyltransferase</fullName>
    </submittedName>
</protein>
<dbReference type="AlphaFoldDB" id="A0A8J8BF99"/>
<name>A0A8J8BF99_9ACTN</name>
<dbReference type="PROSITE" id="PS51186">
    <property type="entry name" value="GNAT"/>
    <property type="match status" value="1"/>
</dbReference>
<dbReference type="GO" id="GO:1990189">
    <property type="term" value="F:protein N-terminal-serine acetyltransferase activity"/>
    <property type="evidence" value="ECO:0007669"/>
    <property type="project" value="TreeGrafter"/>
</dbReference>
<evidence type="ECO:0000259" key="1">
    <source>
        <dbReference type="PROSITE" id="PS51186"/>
    </source>
</evidence>
<dbReference type="RefSeq" id="WP_211468901.1">
    <property type="nucleotide sequence ID" value="NZ_JAGSXH010000053.1"/>
</dbReference>
<reference evidence="2" key="1">
    <citation type="submission" date="2021-04" db="EMBL/GenBank/DDBJ databases">
        <title>Genome based classification of Actinospica acidithermotolerans sp. nov., an actinobacterium isolated from an Indonesian hot spring.</title>
        <authorList>
            <person name="Kusuma A.B."/>
            <person name="Putra K.E."/>
            <person name="Nafisah S."/>
            <person name="Loh J."/>
            <person name="Nouioui I."/>
            <person name="Goodfellow M."/>
        </authorList>
    </citation>
    <scope>NUCLEOTIDE SEQUENCE</scope>
    <source>
        <strain evidence="2">DSM 45618</strain>
    </source>
</reference>
<dbReference type="InterPro" id="IPR000182">
    <property type="entry name" value="GNAT_dom"/>
</dbReference>
<dbReference type="InterPro" id="IPR051908">
    <property type="entry name" value="Ribosomal_N-acetyltransferase"/>
</dbReference>
<accession>A0A8J8BF99</accession>
<dbReference type="InterPro" id="IPR016181">
    <property type="entry name" value="Acyl_CoA_acyltransferase"/>
</dbReference>
<evidence type="ECO:0000313" key="3">
    <source>
        <dbReference type="Proteomes" id="UP000677913"/>
    </source>
</evidence>
<dbReference type="Proteomes" id="UP000677913">
    <property type="component" value="Unassembled WGS sequence"/>
</dbReference>
<dbReference type="SUPFAM" id="SSF55729">
    <property type="entry name" value="Acyl-CoA N-acyltransferases (Nat)"/>
    <property type="match status" value="1"/>
</dbReference>
<dbReference type="GO" id="GO:0008999">
    <property type="term" value="F:protein-N-terminal-alanine acetyltransferase activity"/>
    <property type="evidence" value="ECO:0007669"/>
    <property type="project" value="TreeGrafter"/>
</dbReference>
<comment type="caution">
    <text evidence="2">The sequence shown here is derived from an EMBL/GenBank/DDBJ whole genome shotgun (WGS) entry which is preliminary data.</text>
</comment>
<gene>
    <name evidence="2" type="ORF">KGA66_15900</name>
</gene>
<organism evidence="2 3">
    <name type="scientific">Actinocrinis puniceicyclus</name>
    <dbReference type="NCBI Taxonomy" id="977794"/>
    <lineage>
        <taxon>Bacteria</taxon>
        <taxon>Bacillati</taxon>
        <taxon>Actinomycetota</taxon>
        <taxon>Actinomycetes</taxon>
        <taxon>Catenulisporales</taxon>
        <taxon>Actinospicaceae</taxon>
        <taxon>Actinocrinis</taxon>
    </lineage>
</organism>
<dbReference type="GO" id="GO:0005737">
    <property type="term" value="C:cytoplasm"/>
    <property type="evidence" value="ECO:0007669"/>
    <property type="project" value="TreeGrafter"/>
</dbReference>
<sequence>MTELTTERLVLRAHRERDIEPTVAMYADELSERWLSNPRPYTLEDARRWCVDTVHLLRAMGDGVHWVISDARSGCYLGGIGVRGTDWLRRCTEIGYAVTPSARGRGYAPEALRAAAQWILREQGFNRVELLAATANTASQRVAEKAGFVREGVARNRGFTHEGQQDMVVFSLIPGDLARR</sequence>
<dbReference type="PANTHER" id="PTHR43441:SF10">
    <property type="entry name" value="ACETYLTRANSFERASE"/>
    <property type="match status" value="1"/>
</dbReference>
<feature type="domain" description="N-acetyltransferase" evidence="1">
    <location>
        <begin position="9"/>
        <end position="174"/>
    </location>
</feature>
<proteinExistence type="predicted"/>
<evidence type="ECO:0000313" key="2">
    <source>
        <dbReference type="EMBL" id="MBS2964539.1"/>
    </source>
</evidence>
<keyword evidence="3" id="KW-1185">Reference proteome</keyword>
<dbReference type="CDD" id="cd04301">
    <property type="entry name" value="NAT_SF"/>
    <property type="match status" value="1"/>
</dbReference>